<accession>A0A7D9HG69</accession>
<name>A0A7D9HG69_PARCT</name>
<reference evidence="1" key="1">
    <citation type="submission" date="2020-04" db="EMBL/GenBank/DDBJ databases">
        <authorList>
            <person name="Alioto T."/>
            <person name="Alioto T."/>
            <person name="Gomez Garrido J."/>
        </authorList>
    </citation>
    <scope>NUCLEOTIDE SEQUENCE</scope>
    <source>
        <strain evidence="1">A484AB</strain>
    </source>
</reference>
<proteinExistence type="predicted"/>
<dbReference type="Proteomes" id="UP001152795">
    <property type="component" value="Unassembled WGS sequence"/>
</dbReference>
<dbReference type="Pfam" id="PF20209">
    <property type="entry name" value="DUF6570"/>
    <property type="match status" value="1"/>
</dbReference>
<evidence type="ECO:0000313" key="2">
    <source>
        <dbReference type="Proteomes" id="UP001152795"/>
    </source>
</evidence>
<keyword evidence="2" id="KW-1185">Reference proteome</keyword>
<evidence type="ECO:0000313" key="1">
    <source>
        <dbReference type="EMBL" id="CAB3982978.1"/>
    </source>
</evidence>
<comment type="caution">
    <text evidence="1">The sequence shown here is derived from an EMBL/GenBank/DDBJ whole genome shotgun (WGS) entry which is preliminary data.</text>
</comment>
<dbReference type="AlphaFoldDB" id="A0A7D9HG69"/>
<dbReference type="OrthoDB" id="6162982at2759"/>
<dbReference type="InterPro" id="IPR046700">
    <property type="entry name" value="DUF6570"/>
</dbReference>
<organism evidence="1 2">
    <name type="scientific">Paramuricea clavata</name>
    <name type="common">Red gorgonian</name>
    <name type="synonym">Violescent sea-whip</name>
    <dbReference type="NCBI Taxonomy" id="317549"/>
    <lineage>
        <taxon>Eukaryota</taxon>
        <taxon>Metazoa</taxon>
        <taxon>Cnidaria</taxon>
        <taxon>Anthozoa</taxon>
        <taxon>Octocorallia</taxon>
        <taxon>Malacalcyonacea</taxon>
        <taxon>Plexauridae</taxon>
        <taxon>Paramuricea</taxon>
    </lineage>
</organism>
<dbReference type="EMBL" id="CACRXK020000561">
    <property type="protein sequence ID" value="CAB3982978.1"/>
    <property type="molecule type" value="Genomic_DNA"/>
</dbReference>
<sequence length="370" mass="43210">MAQEKKQKILENRRVKYEEMDQSKKEELLTKNMNYKETMRNNGRRTKTETIREHERQISSNGFIKEKGVECYEFKQNHVKSHLIGSKTKNNLLNREKEKRMEKKSLTHDIDMCIEKFKKQIKSGPFYICCVCNRTLYKKSIVILQKNKYPRQDCFMLQCSFDGKNYICKTCHAKLLKGQQPCQAVVNNLFVVETPTELAALEKLEQILVAQRIVFEKIVIMPKGQQRKIKGAICNVPVECSQTCNVVPRPPDRSGIILRKLKRKLQFRGHVYFQAVRPQFVINALNWLVANNPLYRNIEIQCDNINPELTNLNCPVTDQENIDEHLQTNVNRELLNEDAEEQDDPLNEHRSAATETCLQSILPNYPVNLI</sequence>
<gene>
    <name evidence="1" type="ORF">PACLA_8A052109</name>
</gene>
<protein>
    <submittedName>
        <fullName evidence="1">Uncharacterized protein</fullName>
    </submittedName>
</protein>